<proteinExistence type="predicted"/>
<accession>A0A023B6K7</accession>
<organism evidence="2 3">
    <name type="scientific">Gregarina niphandrodes</name>
    <name type="common">Septate eugregarine</name>
    <dbReference type="NCBI Taxonomy" id="110365"/>
    <lineage>
        <taxon>Eukaryota</taxon>
        <taxon>Sar</taxon>
        <taxon>Alveolata</taxon>
        <taxon>Apicomplexa</taxon>
        <taxon>Conoidasida</taxon>
        <taxon>Gregarinasina</taxon>
        <taxon>Eugregarinorida</taxon>
        <taxon>Gregarinidae</taxon>
        <taxon>Gregarina</taxon>
    </lineage>
</organism>
<dbReference type="Proteomes" id="UP000019763">
    <property type="component" value="Unassembled WGS sequence"/>
</dbReference>
<name>A0A023B6K7_GRENI</name>
<reference evidence="2" key="1">
    <citation type="submission" date="2013-12" db="EMBL/GenBank/DDBJ databases">
        <authorList>
            <person name="Omoto C.K."/>
            <person name="Sibley D."/>
            <person name="Venepally P."/>
            <person name="Hadjithomas M."/>
            <person name="Karamycheva S."/>
            <person name="Brunk B."/>
            <person name="Roos D."/>
            <person name="Caler E."/>
            <person name="Lorenzi H."/>
        </authorList>
    </citation>
    <scope>NUCLEOTIDE SEQUENCE</scope>
</reference>
<sequence length="266" mass="29353">MGVADDLLPLVCRDVCTLTELPPRRFWYSFICILQQAYQNSLRHRSSYAPSTSTSTMPTTADSSLDQAGSQPPSRSELCSSAIQDLEPALEDTATTAPTAETNPTTDLQAALTYRKQLSSDDSNYPIIQDYSTLQNKLLSPDELTCTWECGLARLVAQAIERLVNLLQAFIDNNPNKVNSEHMQRSMFYLGICVGIVCGVGEYSRIPEQRRLVVLPAGGACGLLTNECREMTKFRSSCWATVLLYKTALLRAEQASGVRLALLLDD</sequence>
<protein>
    <submittedName>
        <fullName evidence="2">Uncharacterized protein</fullName>
    </submittedName>
</protein>
<dbReference type="AlphaFoldDB" id="A0A023B6K7"/>
<dbReference type="RefSeq" id="XP_011130590.1">
    <property type="nucleotide sequence ID" value="XM_011132288.1"/>
</dbReference>
<feature type="compositionally biased region" description="Polar residues" evidence="1">
    <location>
        <begin position="65"/>
        <end position="80"/>
    </location>
</feature>
<comment type="caution">
    <text evidence="2">The sequence shown here is derived from an EMBL/GenBank/DDBJ whole genome shotgun (WGS) entry which is preliminary data.</text>
</comment>
<gene>
    <name evidence="2" type="ORF">GNI_079000</name>
</gene>
<keyword evidence="3" id="KW-1185">Reference proteome</keyword>
<evidence type="ECO:0000313" key="3">
    <source>
        <dbReference type="Proteomes" id="UP000019763"/>
    </source>
</evidence>
<feature type="compositionally biased region" description="Low complexity" evidence="1">
    <location>
        <begin position="47"/>
        <end position="64"/>
    </location>
</feature>
<dbReference type="GeneID" id="22912877"/>
<dbReference type="EMBL" id="AFNH02000591">
    <property type="protein sequence ID" value="EZG66581.1"/>
    <property type="molecule type" value="Genomic_DNA"/>
</dbReference>
<feature type="region of interest" description="Disordered" evidence="1">
    <location>
        <begin position="46"/>
        <end position="80"/>
    </location>
</feature>
<dbReference type="VEuPathDB" id="CryptoDB:GNI_079000"/>
<evidence type="ECO:0000256" key="1">
    <source>
        <dbReference type="SAM" id="MobiDB-lite"/>
    </source>
</evidence>
<evidence type="ECO:0000313" key="2">
    <source>
        <dbReference type="EMBL" id="EZG66581.1"/>
    </source>
</evidence>